<dbReference type="SUPFAM" id="SSF56672">
    <property type="entry name" value="DNA/RNA polymerases"/>
    <property type="match status" value="1"/>
</dbReference>
<feature type="compositionally biased region" description="Basic and acidic residues" evidence="1">
    <location>
        <begin position="785"/>
        <end position="794"/>
    </location>
</feature>
<keyword evidence="4" id="KW-1185">Reference proteome</keyword>
<dbReference type="EMBL" id="BQNB010012445">
    <property type="protein sequence ID" value="GJT03655.1"/>
    <property type="molecule type" value="Genomic_DNA"/>
</dbReference>
<organism evidence="3 4">
    <name type="scientific">Tanacetum coccineum</name>
    <dbReference type="NCBI Taxonomy" id="301880"/>
    <lineage>
        <taxon>Eukaryota</taxon>
        <taxon>Viridiplantae</taxon>
        <taxon>Streptophyta</taxon>
        <taxon>Embryophyta</taxon>
        <taxon>Tracheophyta</taxon>
        <taxon>Spermatophyta</taxon>
        <taxon>Magnoliopsida</taxon>
        <taxon>eudicotyledons</taxon>
        <taxon>Gunneridae</taxon>
        <taxon>Pentapetalae</taxon>
        <taxon>asterids</taxon>
        <taxon>campanulids</taxon>
        <taxon>Asterales</taxon>
        <taxon>Asteraceae</taxon>
        <taxon>Asteroideae</taxon>
        <taxon>Anthemideae</taxon>
        <taxon>Anthemidinae</taxon>
        <taxon>Tanacetum</taxon>
    </lineage>
</organism>
<reference evidence="3" key="2">
    <citation type="submission" date="2022-01" db="EMBL/GenBank/DDBJ databases">
        <authorList>
            <person name="Yamashiro T."/>
            <person name="Shiraishi A."/>
            <person name="Satake H."/>
            <person name="Nakayama K."/>
        </authorList>
    </citation>
    <scope>NUCLEOTIDE SEQUENCE</scope>
</reference>
<dbReference type="InterPro" id="IPR043502">
    <property type="entry name" value="DNA/RNA_pol_sf"/>
</dbReference>
<feature type="region of interest" description="Disordered" evidence="1">
    <location>
        <begin position="506"/>
        <end position="530"/>
    </location>
</feature>
<dbReference type="PANTHER" id="PTHR33116">
    <property type="entry name" value="REVERSE TRANSCRIPTASE ZINC-BINDING DOMAIN-CONTAINING PROTEIN-RELATED-RELATED"/>
    <property type="match status" value="1"/>
</dbReference>
<dbReference type="InterPro" id="IPR000477">
    <property type="entry name" value="RT_dom"/>
</dbReference>
<proteinExistence type="predicted"/>
<comment type="caution">
    <text evidence="3">The sequence shown here is derived from an EMBL/GenBank/DDBJ whole genome shotgun (WGS) entry which is preliminary data.</text>
</comment>
<name>A0ABQ5ALU9_9ASTR</name>
<feature type="region of interest" description="Disordered" evidence="1">
    <location>
        <begin position="771"/>
        <end position="794"/>
    </location>
</feature>
<evidence type="ECO:0000313" key="3">
    <source>
        <dbReference type="EMBL" id="GJT03655.1"/>
    </source>
</evidence>
<accession>A0ABQ5ALU9</accession>
<gene>
    <name evidence="3" type="ORF">Tco_0838117</name>
</gene>
<evidence type="ECO:0000313" key="4">
    <source>
        <dbReference type="Proteomes" id="UP001151760"/>
    </source>
</evidence>
<protein>
    <recommendedName>
        <fullName evidence="2">Reverse transcriptase domain-containing protein</fullName>
    </recommendedName>
</protein>
<feature type="compositionally biased region" description="Polar residues" evidence="1">
    <location>
        <begin position="506"/>
        <end position="528"/>
    </location>
</feature>
<evidence type="ECO:0000256" key="1">
    <source>
        <dbReference type="SAM" id="MobiDB-lite"/>
    </source>
</evidence>
<evidence type="ECO:0000259" key="2">
    <source>
        <dbReference type="PROSITE" id="PS50878"/>
    </source>
</evidence>
<dbReference type="Proteomes" id="UP001151760">
    <property type="component" value="Unassembled WGS sequence"/>
</dbReference>
<dbReference type="Pfam" id="PF00078">
    <property type="entry name" value="RVT_1"/>
    <property type="match status" value="1"/>
</dbReference>
<dbReference type="PROSITE" id="PS50878">
    <property type="entry name" value="RT_POL"/>
    <property type="match status" value="1"/>
</dbReference>
<dbReference type="PANTHER" id="PTHR33116:SF84">
    <property type="entry name" value="RNA-DIRECTED DNA POLYMERASE"/>
    <property type="match status" value="1"/>
</dbReference>
<reference evidence="3" key="1">
    <citation type="journal article" date="2022" name="Int. J. Mol. Sci.">
        <title>Draft Genome of Tanacetum Coccineum: Genomic Comparison of Closely Related Tanacetum-Family Plants.</title>
        <authorList>
            <person name="Yamashiro T."/>
            <person name="Shiraishi A."/>
            <person name="Nakayama K."/>
            <person name="Satake H."/>
        </authorList>
    </citation>
    <scope>NUCLEOTIDE SEQUENCE</scope>
</reference>
<sequence length="1157" mass="131406">MDTNSLFHSKLDEETAHDMVRMVNDQEVKEAMFSMGNDKSPGPDARLLLIASKKVSKCWLVQISRPLSQVEAYRIIFFLPKSLCITITWIGDLRDVLLKLIFKKHMIRWRFLKEVLIGFGFHDRMIGWIMECVSSTSFSISINGSLHGCFKGKRGLRQGDPLSPYLFTLIMEILTLMIKRRVRGSEDFTYHRYCSKLELVNLCFVDDLFLFAYGDASSARVIVEALDELKNSSGLTPSLPKSTAYFCNVLNHVKLSILQILPFEEGCLPVKYLGVPLVSSIAGRLQLDQSVIGSLHVFWALVFILPNSILLDIEQIMRGFLWCQESMRRGKAKVACDVVCLPKDEGGLGIRRLKPNAKSISKTSTVTYNITLCSKGEVIEFVTSYKAPPGGNHQRIIGSHFETYWRNEAQIDKEESAEAARWKPRTITDQGSNLNGVSGMHKKIMTIKGIMRQCCALEQHDWYNILSGKLEFENVYFVKELKYNLFSVSQICDNKNSVLFTDSEYQTTSPEPIQPDTTIPSQSHSDISTPKRFRGTIRISQSKVLSPGADETASPTRDDIHGEAFPIPLLRCRQYTTKTSRIDGYVYQLATATLTYEATDSESRSRNHSIEEQRIDQGEDLIVVNAEINNEKSTEKGSDSTYEMANVLSTLGAANVLSSGGTASTPAGVATASGSFPTAAIFTTASVTTPYTRKTRASKGIIIKSSLPYLNLAQSRSYQAHKASYLQNVKEENLHVWKQMQDFMPMNSKLESKRVKRPGIQLIQESSKKLKTAKASGSEPSQEQQTKEPKELSEEELKKMMEIVPVEEFYIEALQAKYPIIDWEIYSEEQRKYWKIIRVGNHTEVYQIFEEMLKKFDREDLDRLWSLVKKTFSTTDPTEDKEKELWVELKRLYEPDPRDQLCFSTAEVFPPRLSGSGSYLESFSALQDRSVMELLRLYGMTVGIPKVPWLMLVLHMTFLEKVSTILLRKTLKSIIAKLVVAATAYFIWQERNSHLFKNVRRTVTQVIDCIMNSARLKLLSCRLKKTNGALELTCLEAVRCYIYILMLYNVSSSAFAHHMGSTSGEQIEHLSQLENTNSRHNAMDSLVLVCCKDALCVYPLKSMVQIFVRPRTGECNLFNVDIMVGFQGYYGEDYELYGEWADYYDEWIGSGVYLSTE</sequence>
<feature type="domain" description="Reverse transcriptase" evidence="2">
    <location>
        <begin position="1"/>
        <end position="277"/>
    </location>
</feature>